<feature type="compositionally biased region" description="Basic and acidic residues" evidence="3">
    <location>
        <begin position="831"/>
        <end position="845"/>
    </location>
</feature>
<proteinExistence type="inferred from homology"/>
<dbReference type="EMBL" id="ML996081">
    <property type="protein sequence ID" value="KAF2158160.1"/>
    <property type="molecule type" value="Genomic_DNA"/>
</dbReference>
<accession>A0A9P4MKE3</accession>
<dbReference type="InterPro" id="IPR019734">
    <property type="entry name" value="TPR_rpt"/>
</dbReference>
<dbReference type="PANTHER" id="PTHR23083">
    <property type="entry name" value="TETRATRICOPEPTIDE REPEAT PROTEIN, TPR"/>
    <property type="match status" value="1"/>
</dbReference>
<feature type="region of interest" description="Disordered" evidence="3">
    <location>
        <begin position="713"/>
        <end position="893"/>
    </location>
</feature>
<organism evidence="4 5">
    <name type="scientific">Myriangium duriaei CBS 260.36</name>
    <dbReference type="NCBI Taxonomy" id="1168546"/>
    <lineage>
        <taxon>Eukaryota</taxon>
        <taxon>Fungi</taxon>
        <taxon>Dikarya</taxon>
        <taxon>Ascomycota</taxon>
        <taxon>Pezizomycotina</taxon>
        <taxon>Dothideomycetes</taxon>
        <taxon>Dothideomycetidae</taxon>
        <taxon>Myriangiales</taxon>
        <taxon>Myriangiaceae</taxon>
        <taxon>Myriangium</taxon>
    </lineage>
</organism>
<dbReference type="Gene3D" id="1.25.40.10">
    <property type="entry name" value="Tetratricopeptide repeat domain"/>
    <property type="match status" value="2"/>
</dbReference>
<evidence type="ECO:0000256" key="1">
    <source>
        <dbReference type="ARBA" id="ARBA00002550"/>
    </source>
</evidence>
<evidence type="ECO:0000313" key="5">
    <source>
        <dbReference type="Proteomes" id="UP000799439"/>
    </source>
</evidence>
<evidence type="ECO:0008006" key="6">
    <source>
        <dbReference type="Google" id="ProtNLM"/>
    </source>
</evidence>
<dbReference type="InterPro" id="IPR011990">
    <property type="entry name" value="TPR-like_helical_dom_sf"/>
</dbReference>
<feature type="compositionally biased region" description="Basic residues" evidence="3">
    <location>
        <begin position="819"/>
        <end position="830"/>
    </location>
</feature>
<name>A0A9P4MKE3_9PEZI</name>
<reference evidence="4" key="1">
    <citation type="journal article" date="2020" name="Stud. Mycol.">
        <title>101 Dothideomycetes genomes: a test case for predicting lifestyles and emergence of pathogens.</title>
        <authorList>
            <person name="Haridas S."/>
            <person name="Albert R."/>
            <person name="Binder M."/>
            <person name="Bloem J."/>
            <person name="Labutti K."/>
            <person name="Salamov A."/>
            <person name="Andreopoulos B."/>
            <person name="Baker S."/>
            <person name="Barry K."/>
            <person name="Bills G."/>
            <person name="Bluhm B."/>
            <person name="Cannon C."/>
            <person name="Castanera R."/>
            <person name="Culley D."/>
            <person name="Daum C."/>
            <person name="Ezra D."/>
            <person name="Gonzalez J."/>
            <person name="Henrissat B."/>
            <person name="Kuo A."/>
            <person name="Liang C."/>
            <person name="Lipzen A."/>
            <person name="Lutzoni F."/>
            <person name="Magnuson J."/>
            <person name="Mondo S."/>
            <person name="Nolan M."/>
            <person name="Ohm R."/>
            <person name="Pangilinan J."/>
            <person name="Park H.-J."/>
            <person name="Ramirez L."/>
            <person name="Alfaro M."/>
            <person name="Sun H."/>
            <person name="Tritt A."/>
            <person name="Yoshinaga Y."/>
            <person name="Zwiers L.-H."/>
            <person name="Turgeon B."/>
            <person name="Goodwin S."/>
            <person name="Spatafora J."/>
            <person name="Crous P."/>
            <person name="Grigoriev I."/>
        </authorList>
    </citation>
    <scope>NUCLEOTIDE SEQUENCE</scope>
    <source>
        <strain evidence="4">CBS 260.36</strain>
    </source>
</reference>
<gene>
    <name evidence="4" type="ORF">K461DRAFT_274407</name>
</gene>
<feature type="compositionally biased region" description="Polar residues" evidence="3">
    <location>
        <begin position="853"/>
        <end position="867"/>
    </location>
</feature>
<keyword evidence="5" id="KW-1185">Reference proteome</keyword>
<protein>
    <recommendedName>
        <fullName evidence="6">Filamentation protein</fullName>
    </recommendedName>
</protein>
<dbReference type="Proteomes" id="UP000799439">
    <property type="component" value="Unassembled WGS sequence"/>
</dbReference>
<dbReference type="OrthoDB" id="29013at2759"/>
<sequence>MTTRDGDKASRYIDQLNTVRLSGSWTEVRELARKVAKHSPERQCLVFVATTEADFPAGTFERSLSETPGSGDRAAHAIQGLNQFLHDEKPATKQFGDDVFAARAMLACIHMLGQKWQDVFQTLERSHWDTVLQKATPTVSPVVRLSIIKAFFILGMAHFYSGSKEDAISTLQSALPYIIGSNQIILQHRELHRWASRVITLLCSITGDNTSAKKPSIHNMNEMLIEYRTWFIYSRNAPAEAHWALSTRSLWDSYHKLVSDVLRSNILYSGSERVPLGVVKSNLSKRRLTATRLKQFSELQRVERSYEQHLMGATVFPKAQESNHEYEVFVNRALDNWRIIMTSEWTNADVGEGGKLAYSRNVLELLYRAASKTFHSTPILRHLFNVHAQLGDLDLAIHAFDSYTEIVTKGKARAEKTGKHEIGLDDDDTVLYTAAEAIKVLCLYGERPQAEKAYEIGELITTWLHQQRPRSSSSASIELNPTSSSEKVAAETFSTPSARAAAYRAIGQSQATWARHAFETLPRQELQSDALQNLQRSWMLSSSTGVDLETAYLLAYSQAEKRQTKAALTTLRQALASDNVFSPARILANPTEETFEDRRRKLPLMHLYVLLLSARGEFDAAFSLCEVTIEQLIDAARSCDEADGLEATNGTHGESKIRDLPLRLTQRLEDAEREAFLQMNITEMELLIVTDNISYVGSKKQELIKTYEQLFGNPGQGEDSQNGTANTSTLPKSRSGTIKSFRQSVFGRPKTSSRRSLDSTTFEKPPPMPDHPLLRQSDGAQQQSLPNPPSVTITDTDGEKLAEEESKGKMSRISMSIRRGMHRHHHHHEMRKMASAEALSDRRAFSDPPPLPTSTSGDDLRQVQNLRSVDHTNAHTIDHPQPTTRDSTDGSATTADQTLIAEDFAVPQNNHDDTLDTTPAQDLRIVDSTQLPARTPPPTLGKLARTTHYISILVEVWLFIARMYMQESLHSDASAAVDEAHKLVEQLQTEIAAAGESSGRAWLYRGWGLGKSISRLMGDVWAQRGHIALTTSTSFKALAYFERSVVWYPEHPLATPALAKIMFDMHDRVTPLEPPGEDELLSAPASNPAQDATPLSTVPVEAANIIPSSTAPTPEELNRLACRDRGHMLLNSATKLGESWDDPEAWFQLARARESAGSLESAAGCYWWVVELEDSKPVRHWRCVGGLV</sequence>
<evidence type="ECO:0000256" key="2">
    <source>
        <dbReference type="ARBA" id="ARBA00038251"/>
    </source>
</evidence>
<feature type="compositionally biased region" description="Polar residues" evidence="3">
    <location>
        <begin position="718"/>
        <end position="743"/>
    </location>
</feature>
<feature type="compositionally biased region" description="Polar residues" evidence="3">
    <location>
        <begin position="881"/>
        <end position="893"/>
    </location>
</feature>
<dbReference type="InterPro" id="IPR051722">
    <property type="entry name" value="Endocytosis_PI4K-reg_protein"/>
</dbReference>
<evidence type="ECO:0000313" key="4">
    <source>
        <dbReference type="EMBL" id="KAF2158160.1"/>
    </source>
</evidence>
<dbReference type="SUPFAM" id="SSF48452">
    <property type="entry name" value="TPR-like"/>
    <property type="match status" value="1"/>
</dbReference>
<comment type="similarity">
    <text evidence="2">Belongs to the YPP1 family.</text>
</comment>
<feature type="compositionally biased region" description="Basic and acidic residues" evidence="3">
    <location>
        <begin position="868"/>
        <end position="878"/>
    </location>
</feature>
<dbReference type="PANTHER" id="PTHR23083:SF464">
    <property type="entry name" value="TETRATRICOPEPTIDE REPEAT DOMAIN 7, ISOFORM A"/>
    <property type="match status" value="1"/>
</dbReference>
<comment type="function">
    <text evidence="1">Involved in endocytosis.</text>
</comment>
<comment type="caution">
    <text evidence="4">The sequence shown here is derived from an EMBL/GenBank/DDBJ whole genome shotgun (WGS) entry which is preliminary data.</text>
</comment>
<feature type="compositionally biased region" description="Polar residues" evidence="3">
    <location>
        <begin position="778"/>
        <end position="795"/>
    </location>
</feature>
<dbReference type="AlphaFoldDB" id="A0A9P4MKE3"/>
<evidence type="ECO:0000256" key="3">
    <source>
        <dbReference type="SAM" id="MobiDB-lite"/>
    </source>
</evidence>
<dbReference type="SMART" id="SM00028">
    <property type="entry name" value="TPR"/>
    <property type="match status" value="5"/>
</dbReference>
<feature type="compositionally biased region" description="Basic and acidic residues" evidence="3">
    <location>
        <begin position="797"/>
        <end position="808"/>
    </location>
</feature>